<reference evidence="4 5" key="1">
    <citation type="submission" date="2019-09" db="EMBL/GenBank/DDBJ databases">
        <authorList>
            <person name="Ou C."/>
        </authorList>
    </citation>
    <scope>NUCLEOTIDE SEQUENCE [LARGE SCALE GENOMIC DNA]</scope>
    <source>
        <strain evidence="4">S2</strain>
        <tissue evidence="4">Leaf</tissue>
    </source>
</reference>
<dbReference type="InterPro" id="IPR045087">
    <property type="entry name" value="Cu-oxidase_fam"/>
</dbReference>
<name>A0A5N5FH85_9ROSA</name>
<accession>A0A5N5FH85</accession>
<dbReference type="PANTHER" id="PTHR11709">
    <property type="entry name" value="MULTI-COPPER OXIDASE"/>
    <property type="match status" value="1"/>
</dbReference>
<dbReference type="Gene3D" id="2.60.40.420">
    <property type="entry name" value="Cupredoxins - blue copper proteins"/>
    <property type="match status" value="1"/>
</dbReference>
<dbReference type="AlphaFoldDB" id="A0A5N5FH85"/>
<reference evidence="4 5" key="3">
    <citation type="submission" date="2019-11" db="EMBL/GenBank/DDBJ databases">
        <title>A de novo genome assembly of a pear dwarfing rootstock.</title>
        <authorList>
            <person name="Wang F."/>
            <person name="Wang J."/>
            <person name="Li S."/>
            <person name="Zhang Y."/>
            <person name="Fang M."/>
            <person name="Ma L."/>
            <person name="Zhao Y."/>
            <person name="Jiang S."/>
        </authorList>
    </citation>
    <scope>NUCLEOTIDE SEQUENCE [LARGE SCALE GENOMIC DNA]</scope>
    <source>
        <strain evidence="4">S2</strain>
        <tissue evidence="4">Leaf</tissue>
    </source>
</reference>
<feature type="transmembrane region" description="Helical" evidence="2">
    <location>
        <begin position="23"/>
        <end position="47"/>
    </location>
</feature>
<keyword evidence="2" id="KW-0472">Membrane</keyword>
<comment type="similarity">
    <text evidence="1">Belongs to the multicopper oxidase family.</text>
</comment>
<evidence type="ECO:0000256" key="1">
    <source>
        <dbReference type="ARBA" id="ARBA00010609"/>
    </source>
</evidence>
<dbReference type="InterPro" id="IPR008972">
    <property type="entry name" value="Cupredoxin"/>
</dbReference>
<reference evidence="5" key="2">
    <citation type="submission" date="2019-10" db="EMBL/GenBank/DDBJ databases">
        <title>A de novo genome assembly of a pear dwarfing rootstock.</title>
        <authorList>
            <person name="Wang F."/>
            <person name="Wang J."/>
            <person name="Li S."/>
            <person name="Zhang Y."/>
            <person name="Fang M."/>
            <person name="Ma L."/>
            <person name="Zhao Y."/>
            <person name="Jiang S."/>
        </authorList>
    </citation>
    <scope>NUCLEOTIDE SEQUENCE [LARGE SCALE GENOMIC DNA]</scope>
</reference>
<dbReference type="SUPFAM" id="SSF49503">
    <property type="entry name" value="Cupredoxins"/>
    <property type="match status" value="1"/>
</dbReference>
<dbReference type="GO" id="GO:0016491">
    <property type="term" value="F:oxidoreductase activity"/>
    <property type="evidence" value="ECO:0007669"/>
    <property type="project" value="InterPro"/>
</dbReference>
<keyword evidence="2" id="KW-1133">Transmembrane helix</keyword>
<dbReference type="Proteomes" id="UP000327157">
    <property type="component" value="Chromosome 10"/>
</dbReference>
<dbReference type="FunFam" id="2.60.40.420:FF:000016">
    <property type="entry name" value="Monocopper oxidase-like protein"/>
    <property type="match status" value="1"/>
</dbReference>
<gene>
    <name evidence="4" type="ORF">D8674_003481</name>
</gene>
<organism evidence="4 5">
    <name type="scientific">Pyrus ussuriensis x Pyrus communis</name>
    <dbReference type="NCBI Taxonomy" id="2448454"/>
    <lineage>
        <taxon>Eukaryota</taxon>
        <taxon>Viridiplantae</taxon>
        <taxon>Streptophyta</taxon>
        <taxon>Embryophyta</taxon>
        <taxon>Tracheophyta</taxon>
        <taxon>Spermatophyta</taxon>
        <taxon>Magnoliopsida</taxon>
        <taxon>eudicotyledons</taxon>
        <taxon>Gunneridae</taxon>
        <taxon>Pentapetalae</taxon>
        <taxon>rosids</taxon>
        <taxon>fabids</taxon>
        <taxon>Rosales</taxon>
        <taxon>Rosaceae</taxon>
        <taxon>Amygdaloideae</taxon>
        <taxon>Maleae</taxon>
        <taxon>Pyrus</taxon>
    </lineage>
</organism>
<comment type="caution">
    <text evidence="4">The sequence shown here is derived from an EMBL/GenBank/DDBJ whole genome shotgun (WGS) entry which is preliminary data.</text>
</comment>
<evidence type="ECO:0000256" key="2">
    <source>
        <dbReference type="SAM" id="Phobius"/>
    </source>
</evidence>
<dbReference type="InterPro" id="IPR011706">
    <property type="entry name" value="Cu-oxidase_C"/>
</dbReference>
<dbReference type="GO" id="GO:0005886">
    <property type="term" value="C:plasma membrane"/>
    <property type="evidence" value="ECO:0007669"/>
    <property type="project" value="TreeGrafter"/>
</dbReference>
<keyword evidence="2" id="KW-0812">Transmembrane</keyword>
<dbReference type="GO" id="GO:0005507">
    <property type="term" value="F:copper ion binding"/>
    <property type="evidence" value="ECO:0007669"/>
    <property type="project" value="InterPro"/>
</dbReference>
<protein>
    <submittedName>
        <fullName evidence="4">Monocopper oxidase-like protein SKU5</fullName>
    </submittedName>
</protein>
<dbReference type="Pfam" id="PF07731">
    <property type="entry name" value="Cu-oxidase_2"/>
    <property type="match status" value="1"/>
</dbReference>
<proteinExistence type="inferred from homology"/>
<dbReference type="EMBL" id="SMOL01000695">
    <property type="protein sequence ID" value="KAB2602476.1"/>
    <property type="molecule type" value="Genomic_DNA"/>
</dbReference>
<keyword evidence="5" id="KW-1185">Reference proteome</keyword>
<dbReference type="OrthoDB" id="2121828at2759"/>
<evidence type="ECO:0000313" key="5">
    <source>
        <dbReference type="Proteomes" id="UP000327157"/>
    </source>
</evidence>
<dbReference type="PANTHER" id="PTHR11709:SF58">
    <property type="entry name" value="SKU5 SIMILAR 3"/>
    <property type="match status" value="1"/>
</dbReference>
<evidence type="ECO:0000259" key="3">
    <source>
        <dbReference type="Pfam" id="PF07731"/>
    </source>
</evidence>
<feature type="domain" description="Plastocyanin-like" evidence="3">
    <location>
        <begin position="104"/>
        <end position="241"/>
    </location>
</feature>
<evidence type="ECO:0000313" key="4">
    <source>
        <dbReference type="EMBL" id="KAB2602476.1"/>
    </source>
</evidence>
<sequence>MGSQRYQITGLDSASSLLGHDKLMIGLLLKFFINMLIHIGDTLFIHFQKFRTNLGRKKIINSCRWNFSAVTVTDVYVILNRPAEVINGKWRTTLNGISYIPPSTPLKLAQKFNISGVYKLDFPNILMNRPAKVDTSLINGTFKGFMEIIFQNNDTTVQNYHLDGSAFFVVGMDVGVWAENSRSTYNKWDDVARCTTQVFPGSWTAILVVLDNAGIWNLRAQNLDSWYLGQEAYLSVVNRNQNENSLPDNTIYCGLLSSLQKDQTQRGVKFSSAPLILACAAFIR</sequence>